<organism evidence="1 2">
    <name type="scientific">Microterricola gilva</name>
    <dbReference type="NCBI Taxonomy" id="393267"/>
    <lineage>
        <taxon>Bacteria</taxon>
        <taxon>Bacillati</taxon>
        <taxon>Actinomycetota</taxon>
        <taxon>Actinomycetes</taxon>
        <taxon>Micrococcales</taxon>
        <taxon>Microbacteriaceae</taxon>
        <taxon>Microterricola</taxon>
    </lineage>
</organism>
<proteinExistence type="predicted"/>
<evidence type="ECO:0000313" key="1">
    <source>
        <dbReference type="EMBL" id="RZU64143.1"/>
    </source>
</evidence>
<dbReference type="AlphaFoldDB" id="A0A4Q8AJS6"/>
<protein>
    <submittedName>
        <fullName evidence="1">Immunity protein 61 of polymorphic toxin system</fullName>
    </submittedName>
</protein>
<dbReference type="InterPro" id="IPR028953">
    <property type="entry name" value="Imm_IFT-like"/>
</dbReference>
<dbReference type="OrthoDB" id="4742108at2"/>
<sequence>MSTAGTRDEDTAALGVVQRVAALATVQSSDEEGLLVSLWDMEMRYTITANDGLFVVQSSDRGTAPWLEMAGEGLPVAARGLLLMLASRVRRNLGYPPIAKALDSAGMLPGVSLEPDVDGLRLRWSENGEPCSAWFPDSIQGRRSAAQFAQIAGRSLDELERSLTSSDGAPLFA</sequence>
<dbReference type="Proteomes" id="UP000291483">
    <property type="component" value="Unassembled WGS sequence"/>
</dbReference>
<dbReference type="EMBL" id="SHLC01000001">
    <property type="protein sequence ID" value="RZU64143.1"/>
    <property type="molecule type" value="Genomic_DNA"/>
</dbReference>
<reference evidence="1 2" key="1">
    <citation type="submission" date="2019-02" db="EMBL/GenBank/DDBJ databases">
        <title>Sequencing the genomes of 1000 actinobacteria strains.</title>
        <authorList>
            <person name="Klenk H.-P."/>
        </authorList>
    </citation>
    <scope>NUCLEOTIDE SEQUENCE [LARGE SCALE GENOMIC DNA]</scope>
    <source>
        <strain evidence="1 2">DSM 18319</strain>
    </source>
</reference>
<comment type="caution">
    <text evidence="1">The sequence shown here is derived from an EMBL/GenBank/DDBJ whole genome shotgun (WGS) entry which is preliminary data.</text>
</comment>
<keyword evidence="2" id="KW-1185">Reference proteome</keyword>
<dbReference type="RefSeq" id="WP_130504707.1">
    <property type="nucleotide sequence ID" value="NZ_SHLC01000001.1"/>
</dbReference>
<gene>
    <name evidence="1" type="ORF">EV379_0437</name>
</gene>
<evidence type="ECO:0000313" key="2">
    <source>
        <dbReference type="Proteomes" id="UP000291483"/>
    </source>
</evidence>
<name>A0A4Q8AJS6_9MICO</name>
<dbReference type="Pfam" id="PF15598">
    <property type="entry name" value="Imm61"/>
    <property type="match status" value="1"/>
</dbReference>
<accession>A0A4Q8AJS6</accession>